<dbReference type="EMBL" id="JAPQES010000006">
    <property type="protein sequence ID" value="MCY6371995.1"/>
    <property type="molecule type" value="Genomic_DNA"/>
</dbReference>
<evidence type="ECO:0000313" key="9">
    <source>
        <dbReference type="Proteomes" id="UP001079657"/>
    </source>
</evidence>
<name>A0ABT4CSE6_9CLOT</name>
<proteinExistence type="inferred from homology"/>
<evidence type="ECO:0000256" key="5">
    <source>
        <dbReference type="ARBA" id="ARBA00023136"/>
    </source>
</evidence>
<dbReference type="PANTHER" id="PTHR34296:SF2">
    <property type="entry name" value="ABC TRANSPORTER GUANOSINE-BINDING PROTEIN NUPN"/>
    <property type="match status" value="1"/>
</dbReference>
<evidence type="ECO:0000256" key="4">
    <source>
        <dbReference type="ARBA" id="ARBA00022729"/>
    </source>
</evidence>
<organism evidence="8 9">
    <name type="scientific">Clostridium ganghwense</name>
    <dbReference type="NCBI Taxonomy" id="312089"/>
    <lineage>
        <taxon>Bacteria</taxon>
        <taxon>Bacillati</taxon>
        <taxon>Bacillota</taxon>
        <taxon>Clostridia</taxon>
        <taxon>Eubacteriales</taxon>
        <taxon>Clostridiaceae</taxon>
        <taxon>Clostridium</taxon>
    </lineage>
</organism>
<keyword evidence="6" id="KW-0449">Lipoprotein</keyword>
<dbReference type="SUPFAM" id="SSF53822">
    <property type="entry name" value="Periplasmic binding protein-like I"/>
    <property type="match status" value="1"/>
</dbReference>
<dbReference type="PANTHER" id="PTHR34296">
    <property type="entry name" value="TRANSCRIPTIONAL ACTIVATOR PROTEIN MED"/>
    <property type="match status" value="1"/>
</dbReference>
<dbReference type="InterPro" id="IPR050957">
    <property type="entry name" value="BMP_lipoprotein"/>
</dbReference>
<dbReference type="InterPro" id="IPR028082">
    <property type="entry name" value="Peripla_BP_I"/>
</dbReference>
<comment type="similarity">
    <text evidence="2">Belongs to the BMP lipoprotein family.</text>
</comment>
<evidence type="ECO:0000259" key="7">
    <source>
        <dbReference type="Pfam" id="PF02608"/>
    </source>
</evidence>
<dbReference type="Pfam" id="PF02608">
    <property type="entry name" value="Bmp"/>
    <property type="match status" value="1"/>
</dbReference>
<evidence type="ECO:0000256" key="3">
    <source>
        <dbReference type="ARBA" id="ARBA00022475"/>
    </source>
</evidence>
<feature type="domain" description="ABC transporter substrate-binding protein PnrA-like" evidence="7">
    <location>
        <begin position="81"/>
        <end position="385"/>
    </location>
</feature>
<dbReference type="Proteomes" id="UP001079657">
    <property type="component" value="Unassembled WGS sequence"/>
</dbReference>
<accession>A0ABT4CSE6</accession>
<dbReference type="RefSeq" id="WP_268050906.1">
    <property type="nucleotide sequence ID" value="NZ_JAPQES010000006.1"/>
</dbReference>
<comment type="subcellular location">
    <subcellularLocation>
        <location evidence="1">Cell membrane</location>
        <topology evidence="1">Lipid-anchor</topology>
    </subcellularLocation>
</comment>
<reference evidence="8" key="1">
    <citation type="submission" date="2022-12" db="EMBL/GenBank/DDBJ databases">
        <authorList>
            <person name="Wang J."/>
        </authorList>
    </citation>
    <scope>NUCLEOTIDE SEQUENCE</scope>
    <source>
        <strain evidence="8">HY-42-06</strain>
    </source>
</reference>
<evidence type="ECO:0000313" key="8">
    <source>
        <dbReference type="EMBL" id="MCY6371995.1"/>
    </source>
</evidence>
<keyword evidence="4" id="KW-0732">Signal</keyword>
<sequence length="398" mass="44010">MRNIKRLFSLTLAIFFVSFSFMNVRIAKAAEKKVLTGINTRNYNSNNLKQYRDNPILNFLKEMYDVNKAKDINKNSHKKIEVGMLTDQGGLNDQSFNQCANKGLLKAMKEFNLDYKVIESTMCDDFEANLETLAQNCDLTIGIGFMMNNPVTNVSSKYKNKKFAIIDSSVNCPNVMSITFKEEEGSFLMGVIAGKMTKTNKVAFIGGKEGALINKFEAGFVAGVKAVNEEAASNLINRKTVKYADSFSDCNKGYELTKVLIEEGCDVFYHAAGGVGIGMFQAIKEARDNGENIWAIGVDSDQGITMPKYSEVILSSMVKKIDTASYLATKNVVDNTFKGGIVTLGLKEDGVGYAESSKVNTPKEVLQIVEKYKKAIADGMIKVPANLEELKNFKKPEI</sequence>
<protein>
    <submittedName>
        <fullName evidence="8">BMP family ABC transporter substrate-binding protein</fullName>
    </submittedName>
</protein>
<evidence type="ECO:0000256" key="2">
    <source>
        <dbReference type="ARBA" id="ARBA00008610"/>
    </source>
</evidence>
<dbReference type="CDD" id="cd06354">
    <property type="entry name" value="PBP1_PrnA-like"/>
    <property type="match status" value="1"/>
</dbReference>
<gene>
    <name evidence="8" type="ORF">OXH55_15275</name>
</gene>
<keyword evidence="5" id="KW-0472">Membrane</keyword>
<evidence type="ECO:0000256" key="6">
    <source>
        <dbReference type="ARBA" id="ARBA00023288"/>
    </source>
</evidence>
<keyword evidence="9" id="KW-1185">Reference proteome</keyword>
<keyword evidence="3" id="KW-1003">Cell membrane</keyword>
<dbReference type="Gene3D" id="3.40.50.2300">
    <property type="match status" value="2"/>
</dbReference>
<comment type="caution">
    <text evidence="8">The sequence shown here is derived from an EMBL/GenBank/DDBJ whole genome shotgun (WGS) entry which is preliminary data.</text>
</comment>
<evidence type="ECO:0000256" key="1">
    <source>
        <dbReference type="ARBA" id="ARBA00004193"/>
    </source>
</evidence>
<dbReference type="InterPro" id="IPR003760">
    <property type="entry name" value="PnrA-like"/>
</dbReference>